<accession>A0A1G4SX98</accession>
<gene>
    <name evidence="1" type="ORF">SAMN02927900_04358</name>
</gene>
<evidence type="ECO:0000313" key="2">
    <source>
        <dbReference type="Proteomes" id="UP000199542"/>
    </source>
</evidence>
<organism evidence="1 2">
    <name type="scientific">Rhizobium mongolense subsp. loessense</name>
    <dbReference type="NCBI Taxonomy" id="158890"/>
    <lineage>
        <taxon>Bacteria</taxon>
        <taxon>Pseudomonadati</taxon>
        <taxon>Pseudomonadota</taxon>
        <taxon>Alphaproteobacteria</taxon>
        <taxon>Hyphomicrobiales</taxon>
        <taxon>Rhizobiaceae</taxon>
        <taxon>Rhizobium/Agrobacterium group</taxon>
        <taxon>Rhizobium</taxon>
    </lineage>
</organism>
<proteinExistence type="predicted"/>
<dbReference type="AlphaFoldDB" id="A0A1G4SX98"/>
<protein>
    <submittedName>
        <fullName evidence="1">Uncharacterized protein</fullName>
    </submittedName>
</protein>
<dbReference type="EMBL" id="FMTM01000007">
    <property type="protein sequence ID" value="SCW73800.1"/>
    <property type="molecule type" value="Genomic_DNA"/>
</dbReference>
<dbReference type="RefSeq" id="WP_267285075.1">
    <property type="nucleotide sequence ID" value="NZ_FMTM01000007.1"/>
</dbReference>
<dbReference type="Proteomes" id="UP000199542">
    <property type="component" value="Unassembled WGS sequence"/>
</dbReference>
<name>A0A1G4SX98_9HYPH</name>
<sequence>MMYGALFVSGLVACVMMILVIGHEAEKADHGAPQSAVYGHQN</sequence>
<reference evidence="1 2" key="1">
    <citation type="submission" date="2016-10" db="EMBL/GenBank/DDBJ databases">
        <authorList>
            <person name="de Groot N.N."/>
        </authorList>
    </citation>
    <scope>NUCLEOTIDE SEQUENCE [LARGE SCALE GENOMIC DNA]</scope>
    <source>
        <strain evidence="1 2">CGMCC 1.3401</strain>
    </source>
</reference>
<evidence type="ECO:0000313" key="1">
    <source>
        <dbReference type="EMBL" id="SCW73800.1"/>
    </source>
</evidence>